<keyword evidence="3" id="KW-0804">Transcription</keyword>
<keyword evidence="1" id="KW-0805">Transcription regulation</keyword>
<dbReference type="GO" id="GO:0003700">
    <property type="term" value="F:DNA-binding transcription factor activity"/>
    <property type="evidence" value="ECO:0007669"/>
    <property type="project" value="TreeGrafter"/>
</dbReference>
<dbReference type="InterPro" id="IPR010982">
    <property type="entry name" value="Lambda_DNA-bd_dom_sf"/>
</dbReference>
<reference evidence="5 6" key="1">
    <citation type="submission" date="2017-04" db="EMBL/GenBank/DDBJ databases">
        <title>Complete genome sequence of Burkholderia cenocepacia PC184 Midwest clone.</title>
        <authorList>
            <person name="Mulks M.H."/>
            <person name="Cooper V.S."/>
        </authorList>
    </citation>
    <scope>NUCLEOTIDE SEQUENCE [LARGE SCALE GENOMIC DNA]</scope>
    <source>
        <strain evidence="5 6">PC184 Mulks</strain>
    </source>
</reference>
<feature type="domain" description="HTH lacI-type" evidence="4">
    <location>
        <begin position="7"/>
        <end position="61"/>
    </location>
</feature>
<dbReference type="SUPFAM" id="SSF47413">
    <property type="entry name" value="lambda repressor-like DNA-binding domains"/>
    <property type="match status" value="1"/>
</dbReference>
<evidence type="ECO:0000256" key="3">
    <source>
        <dbReference type="ARBA" id="ARBA00023163"/>
    </source>
</evidence>
<dbReference type="PANTHER" id="PTHR30146:SF138">
    <property type="entry name" value="TRANSCRIPTIONAL REGULATORY PROTEIN"/>
    <property type="match status" value="1"/>
</dbReference>
<dbReference type="InterPro" id="IPR046335">
    <property type="entry name" value="LacI/GalR-like_sensor"/>
</dbReference>
<dbReference type="CDD" id="cd01392">
    <property type="entry name" value="HTH_LacI"/>
    <property type="match status" value="1"/>
</dbReference>
<dbReference type="Pfam" id="PF13377">
    <property type="entry name" value="Peripla_BP_3"/>
    <property type="match status" value="1"/>
</dbReference>
<dbReference type="Gene3D" id="3.40.50.2300">
    <property type="match status" value="2"/>
</dbReference>
<protein>
    <submittedName>
        <fullName evidence="5">LacI family transcriptional regulator</fullName>
    </submittedName>
</protein>
<keyword evidence="2" id="KW-0238">DNA-binding</keyword>
<dbReference type="InterPro" id="IPR028082">
    <property type="entry name" value="Peripla_BP_I"/>
</dbReference>
<dbReference type="PROSITE" id="PS50932">
    <property type="entry name" value="HTH_LACI_2"/>
    <property type="match status" value="1"/>
</dbReference>
<accession>A0AAD0IW99</accession>
<dbReference type="CDD" id="cd06267">
    <property type="entry name" value="PBP1_LacI_sugar_binding-like"/>
    <property type="match status" value="1"/>
</dbReference>
<dbReference type="Pfam" id="PF00356">
    <property type="entry name" value="LacI"/>
    <property type="match status" value="1"/>
</dbReference>
<dbReference type="Gene3D" id="1.10.260.40">
    <property type="entry name" value="lambda repressor-like DNA-binding domains"/>
    <property type="match status" value="1"/>
</dbReference>
<evidence type="ECO:0000256" key="1">
    <source>
        <dbReference type="ARBA" id="ARBA00023015"/>
    </source>
</evidence>
<dbReference type="InterPro" id="IPR000843">
    <property type="entry name" value="HTH_LacI"/>
</dbReference>
<dbReference type="Proteomes" id="UP000244809">
    <property type="component" value="Chromosome 1"/>
</dbReference>
<dbReference type="RefSeq" id="WP_006479302.1">
    <property type="nucleotide sequence ID" value="NZ_CADEUB010000001.1"/>
</dbReference>
<evidence type="ECO:0000313" key="5">
    <source>
        <dbReference type="EMBL" id="AWG27826.1"/>
    </source>
</evidence>
<organism evidence="5 6">
    <name type="scientific">Burkholderia cenocepacia</name>
    <dbReference type="NCBI Taxonomy" id="95486"/>
    <lineage>
        <taxon>Bacteria</taxon>
        <taxon>Pseudomonadati</taxon>
        <taxon>Pseudomonadota</taxon>
        <taxon>Betaproteobacteria</taxon>
        <taxon>Burkholderiales</taxon>
        <taxon>Burkholderiaceae</taxon>
        <taxon>Burkholderia</taxon>
        <taxon>Burkholderia cepacia complex</taxon>
    </lineage>
</organism>
<dbReference type="EMBL" id="CP021067">
    <property type="protein sequence ID" value="AWG27826.1"/>
    <property type="molecule type" value="Genomic_DNA"/>
</dbReference>
<dbReference type="GO" id="GO:0000976">
    <property type="term" value="F:transcription cis-regulatory region binding"/>
    <property type="evidence" value="ECO:0007669"/>
    <property type="project" value="TreeGrafter"/>
</dbReference>
<proteinExistence type="predicted"/>
<sequence length="336" mass="36552">MKKGANATIRDVATAAEVSVATVSKYVNGTKRFSPEVEFRLKQTIEKLGYQTSPLARSMITGRTRTIGLVILDISNPHFASVVKGANRTALAHDYTLLLVDTEEDAARERSLIEALAQRVDGLIISSRLSEGEAGWMLDLKKPVVMLRHLDELSIPTVGIDNRLATYMLARHLLDLGHRKIAYLGFGQASIDAERVRGASECLAEEGLALDVFDAHAPTSVAGEEACSRILLGPRRPHAVICYNDLIALGFMKCAKTLGFHVPRDIAITGIDNAPYGQYSEPALTTVDTQSEKMGELATLKVFEALAGRHDGERVLLEPRLVVRESAANRTGPGPR</sequence>
<dbReference type="PROSITE" id="PS00356">
    <property type="entry name" value="HTH_LACI_1"/>
    <property type="match status" value="1"/>
</dbReference>
<evidence type="ECO:0000259" key="4">
    <source>
        <dbReference type="PROSITE" id="PS50932"/>
    </source>
</evidence>
<gene>
    <name evidence="5" type="ORF">B9Z07_02405</name>
</gene>
<dbReference type="AlphaFoldDB" id="A0AAD0IW99"/>
<evidence type="ECO:0000256" key="2">
    <source>
        <dbReference type="ARBA" id="ARBA00023125"/>
    </source>
</evidence>
<dbReference type="SUPFAM" id="SSF53822">
    <property type="entry name" value="Periplasmic binding protein-like I"/>
    <property type="match status" value="1"/>
</dbReference>
<evidence type="ECO:0000313" key="6">
    <source>
        <dbReference type="Proteomes" id="UP000244809"/>
    </source>
</evidence>
<dbReference type="PANTHER" id="PTHR30146">
    <property type="entry name" value="LACI-RELATED TRANSCRIPTIONAL REPRESSOR"/>
    <property type="match status" value="1"/>
</dbReference>
<name>A0AAD0IW99_9BURK</name>
<dbReference type="SMART" id="SM00354">
    <property type="entry name" value="HTH_LACI"/>
    <property type="match status" value="1"/>
</dbReference>